<dbReference type="SUPFAM" id="SSF82784">
    <property type="entry name" value="OsmC-like"/>
    <property type="match status" value="1"/>
</dbReference>
<dbReference type="RefSeq" id="WP_065971698.1">
    <property type="nucleotide sequence ID" value="NZ_CP080624.1"/>
</dbReference>
<dbReference type="InterPro" id="IPR003718">
    <property type="entry name" value="OsmC/Ohr_fam"/>
</dbReference>
<gene>
    <name evidence="2" type="ORF">C4900_02545</name>
</gene>
<dbReference type="STRING" id="163359.A9R16_02215"/>
<comment type="caution">
    <text evidence="2">The sequence shown here is derived from an EMBL/GenBank/DDBJ whole genome shotgun (WGS) entry which is preliminary data.</text>
</comment>
<protein>
    <submittedName>
        <fullName evidence="2">OsmC family protein</fullName>
    </submittedName>
</protein>
<proteinExistence type="predicted"/>
<evidence type="ECO:0000313" key="3">
    <source>
        <dbReference type="Proteomes" id="UP000253250"/>
    </source>
</evidence>
<organism evidence="2 3">
    <name type="scientific">Acidiferrobacter thiooxydans</name>
    <dbReference type="NCBI Taxonomy" id="163359"/>
    <lineage>
        <taxon>Bacteria</taxon>
        <taxon>Pseudomonadati</taxon>
        <taxon>Pseudomonadota</taxon>
        <taxon>Gammaproteobacteria</taxon>
        <taxon>Acidiferrobacterales</taxon>
        <taxon>Acidiferrobacteraceae</taxon>
        <taxon>Acidiferrobacter</taxon>
    </lineage>
</organism>
<dbReference type="InterPro" id="IPR015946">
    <property type="entry name" value="KH_dom-like_a/b"/>
</dbReference>
<keyword evidence="3" id="KW-1185">Reference proteome</keyword>
<sequence>MKAVVEWDGEAAFTATTESGHRIAMDGPPDHGGRNLGPRPTELVLAGMGGCTSFDVVHILRKGRADVRACSARIEAERAQEDPKVFTRMHVHFVVSGRELKEAAVERAIRLSAEKYCSVSIMLGKTAEISHSFEIVDVE</sequence>
<name>A0A1C2FZ15_9GAMM</name>
<reference evidence="2 3" key="1">
    <citation type="submission" date="2018-02" db="EMBL/GenBank/DDBJ databases">
        <title>Insights into the biology of acidophilic members of the Acidiferrobacteraceae family derived from comparative genomic analyses.</title>
        <authorList>
            <person name="Issotta F."/>
            <person name="Thyssen C."/>
            <person name="Mena C."/>
            <person name="Moya A."/>
            <person name="Bellenberg S."/>
            <person name="Sproer C."/>
            <person name="Covarrubias P.C."/>
            <person name="Sand W."/>
            <person name="Quatrini R."/>
            <person name="Vera M."/>
        </authorList>
    </citation>
    <scope>NUCLEOTIDE SEQUENCE [LARGE SCALE GENOMIC DNA]</scope>
    <source>
        <strain evidence="3">m-1</strain>
    </source>
</reference>
<dbReference type="Gene3D" id="2.20.25.10">
    <property type="match status" value="1"/>
</dbReference>
<dbReference type="InterPro" id="IPR036102">
    <property type="entry name" value="OsmC/Ohrsf"/>
</dbReference>
<dbReference type="EMBL" id="PSYR01000001">
    <property type="protein sequence ID" value="RCN58678.1"/>
    <property type="molecule type" value="Genomic_DNA"/>
</dbReference>
<dbReference type="AlphaFoldDB" id="A0A1C2FZ15"/>
<dbReference type="NCBIfam" id="NF008009">
    <property type="entry name" value="PRK10738.1"/>
    <property type="match status" value="1"/>
</dbReference>
<dbReference type="Pfam" id="PF02566">
    <property type="entry name" value="OsmC"/>
    <property type="match status" value="1"/>
</dbReference>
<evidence type="ECO:0000313" key="2">
    <source>
        <dbReference type="EMBL" id="RCN58678.1"/>
    </source>
</evidence>
<dbReference type="PANTHER" id="PTHR34352">
    <property type="entry name" value="PROTEIN YHFA"/>
    <property type="match status" value="1"/>
</dbReference>
<feature type="region of interest" description="Disordered" evidence="1">
    <location>
        <begin position="16"/>
        <end position="35"/>
    </location>
</feature>
<evidence type="ECO:0000256" key="1">
    <source>
        <dbReference type="SAM" id="MobiDB-lite"/>
    </source>
</evidence>
<dbReference type="OrthoDB" id="9804010at2"/>
<feature type="compositionally biased region" description="Basic and acidic residues" evidence="1">
    <location>
        <begin position="19"/>
        <end position="33"/>
    </location>
</feature>
<dbReference type="Gene3D" id="3.30.300.20">
    <property type="match status" value="1"/>
</dbReference>
<dbReference type="Proteomes" id="UP000253250">
    <property type="component" value="Unassembled WGS sequence"/>
</dbReference>
<dbReference type="PANTHER" id="PTHR34352:SF1">
    <property type="entry name" value="PROTEIN YHFA"/>
    <property type="match status" value="1"/>
</dbReference>
<accession>A0A1C2FZ15</accession>